<dbReference type="InterPro" id="IPR033749">
    <property type="entry name" value="Polyprenyl_synt_CS"/>
</dbReference>
<dbReference type="PROSITE" id="PS00444">
    <property type="entry name" value="POLYPRENYL_SYNTHASE_2"/>
    <property type="match status" value="1"/>
</dbReference>
<dbReference type="Gene3D" id="1.10.600.10">
    <property type="entry name" value="Farnesyl Diphosphate Synthase"/>
    <property type="match status" value="1"/>
</dbReference>
<sequence length="584" mass="65382">MGMPLITLPQAVPMQKMRKPQDNVPQTRQERDQLARIVREYVATYNPVPPMPLEELKVHADKCIEMAGLDPIFRDYTAILINNQAWREHLATVPFERRLLLMPKCMRIEEKCPAPFDEFGLLCKNCGLCSIQDLQGEAEKLGYAVLVAEGSQLVMSIIQTGKIEAIVGVSCLSVLEKSFPFMEAAAIPGIAIPLLQDDCVDTNVDMDWVWEVIHLTSDDKTHRLNLDAIRDEVDGWFTPENLADIMGKRHPGMGGETDDIARQWLNKGGKRWRPFLTVCAYKALRKEDADAPIPSDLRKVAAAVECFHKASLIHDDIEDNDALRYGDATLHETHGVGVALNVGDYLLGEGYRLLAECAADPMNKVEMLRVAAIGHRTLSLGQGAELCWARNPKPLSPVEVLDIFRQKTAPAFEVALRLGALYAGADEEVHDVIANYSEKLGIAYQIHDDLEDLSTEGHAPDDIAALRPSLLLAVAHERAKDQKPFMDRVWRRQLADEGTPIEISDRIRKIITDSRSDERCQNLYEGYKEEAIKTLTYLENASLKGLLRRVMSKIFNDLQVKGWCKEFEKKNLARATAAEPVAVG</sequence>
<dbReference type="RefSeq" id="WP_206291633.1">
    <property type="nucleotide sequence ID" value="NZ_CP063458.1"/>
</dbReference>
<evidence type="ECO:0000313" key="6">
    <source>
        <dbReference type="EMBL" id="QOV88639.1"/>
    </source>
</evidence>
<dbReference type="GO" id="GO:0046872">
    <property type="term" value="F:metal ion binding"/>
    <property type="evidence" value="ECO:0007669"/>
    <property type="project" value="UniProtKB-KW"/>
</dbReference>
<keyword evidence="5" id="KW-0460">Magnesium</keyword>
<evidence type="ECO:0000256" key="5">
    <source>
        <dbReference type="ARBA" id="ARBA00022842"/>
    </source>
</evidence>
<organism evidence="6 7">
    <name type="scientific">Humisphaera borealis</name>
    <dbReference type="NCBI Taxonomy" id="2807512"/>
    <lineage>
        <taxon>Bacteria</taxon>
        <taxon>Pseudomonadati</taxon>
        <taxon>Planctomycetota</taxon>
        <taxon>Phycisphaerae</taxon>
        <taxon>Tepidisphaerales</taxon>
        <taxon>Tepidisphaeraceae</taxon>
        <taxon>Humisphaera</taxon>
    </lineage>
</organism>
<name>A0A7M2WT93_9BACT</name>
<dbReference type="SFLD" id="SFLDS00005">
    <property type="entry name" value="Isoprenoid_Synthase_Type_I"/>
    <property type="match status" value="1"/>
</dbReference>
<evidence type="ECO:0000313" key="7">
    <source>
        <dbReference type="Proteomes" id="UP000593765"/>
    </source>
</evidence>
<comment type="similarity">
    <text evidence="2">Belongs to the FPP/GGPP synthase family.</text>
</comment>
<keyword evidence="3" id="KW-0808">Transferase</keyword>
<proteinExistence type="inferred from homology"/>
<reference evidence="6 7" key="1">
    <citation type="submission" date="2020-10" db="EMBL/GenBank/DDBJ databases">
        <title>Wide distribution of Phycisphaera-like planctomycetes from WD2101 soil group in peatlands and genome analysis of the first cultivated representative.</title>
        <authorList>
            <person name="Dedysh S.N."/>
            <person name="Beletsky A.V."/>
            <person name="Ivanova A."/>
            <person name="Kulichevskaya I.S."/>
            <person name="Suzina N.E."/>
            <person name="Philippov D.A."/>
            <person name="Rakitin A.L."/>
            <person name="Mardanov A.V."/>
            <person name="Ravin N.V."/>
        </authorList>
    </citation>
    <scope>NUCLEOTIDE SEQUENCE [LARGE SCALE GENOMIC DNA]</scope>
    <source>
        <strain evidence="6 7">M1803</strain>
    </source>
</reference>
<dbReference type="EMBL" id="CP063458">
    <property type="protein sequence ID" value="QOV88639.1"/>
    <property type="molecule type" value="Genomic_DNA"/>
</dbReference>
<dbReference type="PANTHER" id="PTHR12001">
    <property type="entry name" value="GERANYLGERANYL PYROPHOSPHATE SYNTHASE"/>
    <property type="match status" value="1"/>
</dbReference>
<keyword evidence="4" id="KW-0479">Metal-binding</keyword>
<dbReference type="GO" id="GO:0004659">
    <property type="term" value="F:prenyltransferase activity"/>
    <property type="evidence" value="ECO:0007669"/>
    <property type="project" value="InterPro"/>
</dbReference>
<dbReference type="InterPro" id="IPR008949">
    <property type="entry name" value="Isoprenoid_synthase_dom_sf"/>
</dbReference>
<evidence type="ECO:0000256" key="4">
    <source>
        <dbReference type="ARBA" id="ARBA00022723"/>
    </source>
</evidence>
<dbReference type="Proteomes" id="UP000593765">
    <property type="component" value="Chromosome"/>
</dbReference>
<gene>
    <name evidence="6" type="ORF">IPV69_20720</name>
</gene>
<dbReference type="InterPro" id="IPR002829">
    <property type="entry name" value="DUF116"/>
</dbReference>
<dbReference type="SUPFAM" id="SSF48576">
    <property type="entry name" value="Terpenoid synthases"/>
    <property type="match status" value="1"/>
</dbReference>
<dbReference type="Pfam" id="PF01976">
    <property type="entry name" value="DUF116"/>
    <property type="match status" value="1"/>
</dbReference>
<protein>
    <submittedName>
        <fullName evidence="6">Polyprenyl synthetase family protein</fullName>
    </submittedName>
</protein>
<dbReference type="Pfam" id="PF00348">
    <property type="entry name" value="polyprenyl_synt"/>
    <property type="match status" value="1"/>
</dbReference>
<dbReference type="InterPro" id="IPR000092">
    <property type="entry name" value="Polyprenyl_synt"/>
</dbReference>
<dbReference type="PANTHER" id="PTHR12001:SF69">
    <property type="entry name" value="ALL TRANS-POLYPRENYL-DIPHOSPHATE SYNTHASE PDSS1"/>
    <property type="match status" value="1"/>
</dbReference>
<evidence type="ECO:0000256" key="3">
    <source>
        <dbReference type="ARBA" id="ARBA00022679"/>
    </source>
</evidence>
<keyword evidence="7" id="KW-1185">Reference proteome</keyword>
<dbReference type="KEGG" id="hbs:IPV69_20720"/>
<evidence type="ECO:0000256" key="1">
    <source>
        <dbReference type="ARBA" id="ARBA00001946"/>
    </source>
</evidence>
<dbReference type="AlphaFoldDB" id="A0A7M2WT93"/>
<accession>A0A7M2WT93</accession>
<dbReference type="GO" id="GO:0008299">
    <property type="term" value="P:isoprenoid biosynthetic process"/>
    <property type="evidence" value="ECO:0007669"/>
    <property type="project" value="InterPro"/>
</dbReference>
<comment type="cofactor">
    <cofactor evidence="1">
        <name>Mg(2+)</name>
        <dbReference type="ChEBI" id="CHEBI:18420"/>
    </cofactor>
</comment>
<evidence type="ECO:0000256" key="2">
    <source>
        <dbReference type="ARBA" id="ARBA00006706"/>
    </source>
</evidence>